<gene>
    <name evidence="2" type="ORF">L227DRAFT_607041</name>
</gene>
<protein>
    <submittedName>
        <fullName evidence="2">Uncharacterized protein</fullName>
    </submittedName>
</protein>
<organism evidence="2 3">
    <name type="scientific">Lentinus tigrinus ALCF2SS1-6</name>
    <dbReference type="NCBI Taxonomy" id="1328759"/>
    <lineage>
        <taxon>Eukaryota</taxon>
        <taxon>Fungi</taxon>
        <taxon>Dikarya</taxon>
        <taxon>Basidiomycota</taxon>
        <taxon>Agaricomycotina</taxon>
        <taxon>Agaricomycetes</taxon>
        <taxon>Polyporales</taxon>
        <taxon>Polyporaceae</taxon>
        <taxon>Lentinus</taxon>
    </lineage>
</organism>
<proteinExistence type="predicted"/>
<keyword evidence="1" id="KW-0175">Coiled coil</keyword>
<dbReference type="EMBL" id="ML122252">
    <property type="protein sequence ID" value="RPD65558.1"/>
    <property type="molecule type" value="Genomic_DNA"/>
</dbReference>
<dbReference type="AlphaFoldDB" id="A0A5C2SQE4"/>
<evidence type="ECO:0000256" key="1">
    <source>
        <dbReference type="SAM" id="Coils"/>
    </source>
</evidence>
<name>A0A5C2SQE4_9APHY</name>
<evidence type="ECO:0000313" key="2">
    <source>
        <dbReference type="EMBL" id="RPD65558.1"/>
    </source>
</evidence>
<keyword evidence="3" id="KW-1185">Reference proteome</keyword>
<sequence>MTSHTPSNTLHARNLRQVYGESQDMALETATTASVQAHSGAATVTPMDEVYGTDHPSKSSARQLFLPQPVRVHAIPSFLRAMEDMFSQLSIEVDPESKPLVSSCDDTYGISSSHSSPPSGMVPLLHPAIFTPSFTPTYPQYSNDVTAPALNSTLGGATSTNAVSTTGNSQPKSVIPTRKDVEGNINMVDLTYTRAELTEKIRSIRNEIKRAEKDIFKALKELVELRKEVEKLLDSAQPNSMELTSLWAKMKLQMLSNAT</sequence>
<reference evidence="2" key="1">
    <citation type="journal article" date="2018" name="Genome Biol. Evol.">
        <title>Genomics and development of Lentinus tigrinus, a white-rot wood-decaying mushroom with dimorphic fruiting bodies.</title>
        <authorList>
            <person name="Wu B."/>
            <person name="Xu Z."/>
            <person name="Knudson A."/>
            <person name="Carlson A."/>
            <person name="Chen N."/>
            <person name="Kovaka S."/>
            <person name="LaButti K."/>
            <person name="Lipzen A."/>
            <person name="Pennachio C."/>
            <person name="Riley R."/>
            <person name="Schakwitz W."/>
            <person name="Umezawa K."/>
            <person name="Ohm R.A."/>
            <person name="Grigoriev I.V."/>
            <person name="Nagy L.G."/>
            <person name="Gibbons J."/>
            <person name="Hibbett D."/>
        </authorList>
    </citation>
    <scope>NUCLEOTIDE SEQUENCE [LARGE SCALE GENOMIC DNA]</scope>
    <source>
        <strain evidence="2">ALCF2SS1-6</strain>
    </source>
</reference>
<dbReference type="OrthoDB" id="10645235at2759"/>
<dbReference type="Proteomes" id="UP000313359">
    <property type="component" value="Unassembled WGS sequence"/>
</dbReference>
<feature type="coiled-coil region" evidence="1">
    <location>
        <begin position="194"/>
        <end position="235"/>
    </location>
</feature>
<evidence type="ECO:0000313" key="3">
    <source>
        <dbReference type="Proteomes" id="UP000313359"/>
    </source>
</evidence>
<accession>A0A5C2SQE4</accession>